<comment type="caution">
    <text evidence="2">The sequence shown here is derived from an EMBL/GenBank/DDBJ whole genome shotgun (WGS) entry which is preliminary data.</text>
</comment>
<feature type="region of interest" description="Disordered" evidence="1">
    <location>
        <begin position="91"/>
        <end position="158"/>
    </location>
</feature>
<dbReference type="AlphaFoldDB" id="A0AAW0RVT5"/>
<evidence type="ECO:0008006" key="4">
    <source>
        <dbReference type="Google" id="ProtNLM"/>
    </source>
</evidence>
<feature type="compositionally biased region" description="Low complexity" evidence="1">
    <location>
        <begin position="114"/>
        <end position="129"/>
    </location>
</feature>
<accession>A0AAW0RVT5</accession>
<evidence type="ECO:0000256" key="1">
    <source>
        <dbReference type="SAM" id="MobiDB-lite"/>
    </source>
</evidence>
<reference evidence="2 3" key="1">
    <citation type="submission" date="2020-02" db="EMBL/GenBank/DDBJ databases">
        <title>Comparative genomics of the hypocrealean fungal genus Beauvera.</title>
        <authorList>
            <person name="Showalter D.N."/>
            <person name="Bushley K.E."/>
            <person name="Rehner S.A."/>
        </authorList>
    </citation>
    <scope>NUCLEOTIDE SEQUENCE [LARGE SCALE GENOMIC DNA]</scope>
    <source>
        <strain evidence="2 3">ARSEF4384</strain>
    </source>
</reference>
<protein>
    <recommendedName>
        <fullName evidence="4">Fungal specific transcription factor</fullName>
    </recommendedName>
</protein>
<dbReference type="PANTHER" id="PTHR39474:SF1">
    <property type="entry name" value="FUNGAL SPECIFIC TRANSCRIPTION FACTOR"/>
    <property type="match status" value="1"/>
</dbReference>
<proteinExistence type="predicted"/>
<evidence type="ECO:0000313" key="2">
    <source>
        <dbReference type="EMBL" id="KAK8146402.1"/>
    </source>
</evidence>
<name>A0AAW0RVT5_9HYPO</name>
<feature type="compositionally biased region" description="Gly residues" evidence="1">
    <location>
        <begin position="225"/>
        <end position="234"/>
    </location>
</feature>
<gene>
    <name evidence="2" type="ORF">G3M48_003145</name>
</gene>
<sequence length="234" mass="25050">MPHSPSNQELRKCGTRQCWGRVGQPGSIRVERGGQAKRLKWGPEQHTTHRAITNPFPNILVLDQSSISIPPMPRTALAALTRHSLRHHRLLRRPASAVSRHHVYTTPPRPFPMSSSRAASSSSSSSSSSKDGAADHPQHPQGLPAPGDAAAAGSDPITLDVSGEGSTVKLAALGPLVVNVDGTVARIANWKEMTAVERETTVRMVGRRNEKRLDALRKQKEEEQGAGGGGGGEQ</sequence>
<feature type="compositionally biased region" description="Basic and acidic residues" evidence="1">
    <location>
        <begin position="206"/>
        <end position="223"/>
    </location>
</feature>
<keyword evidence="3" id="KW-1185">Reference proteome</keyword>
<dbReference type="EMBL" id="JAAHCF010000212">
    <property type="protein sequence ID" value="KAK8146402.1"/>
    <property type="molecule type" value="Genomic_DNA"/>
</dbReference>
<feature type="compositionally biased region" description="Low complexity" evidence="1">
    <location>
        <begin position="144"/>
        <end position="156"/>
    </location>
</feature>
<dbReference type="PANTHER" id="PTHR39474">
    <property type="entry name" value="UNNAMED PRODUCT"/>
    <property type="match status" value="1"/>
</dbReference>
<organism evidence="2 3">
    <name type="scientific">Beauveria asiatica</name>
    <dbReference type="NCBI Taxonomy" id="1069075"/>
    <lineage>
        <taxon>Eukaryota</taxon>
        <taxon>Fungi</taxon>
        <taxon>Dikarya</taxon>
        <taxon>Ascomycota</taxon>
        <taxon>Pezizomycotina</taxon>
        <taxon>Sordariomycetes</taxon>
        <taxon>Hypocreomycetidae</taxon>
        <taxon>Hypocreales</taxon>
        <taxon>Cordycipitaceae</taxon>
        <taxon>Beauveria</taxon>
    </lineage>
</organism>
<dbReference type="Proteomes" id="UP001397290">
    <property type="component" value="Unassembled WGS sequence"/>
</dbReference>
<evidence type="ECO:0000313" key="3">
    <source>
        <dbReference type="Proteomes" id="UP001397290"/>
    </source>
</evidence>
<feature type="region of interest" description="Disordered" evidence="1">
    <location>
        <begin position="206"/>
        <end position="234"/>
    </location>
</feature>